<name>A0ACB7CE74_9ASCO</name>
<dbReference type="Proteomes" id="UP000768646">
    <property type="component" value="Unassembled WGS sequence"/>
</dbReference>
<keyword evidence="2" id="KW-1185">Reference proteome</keyword>
<evidence type="ECO:0000313" key="1">
    <source>
        <dbReference type="EMBL" id="KAG4305174.1"/>
    </source>
</evidence>
<protein>
    <submittedName>
        <fullName evidence="1">Uncharacterized protein</fullName>
    </submittedName>
</protein>
<organism evidence="1 2">
    <name type="scientific">Pneumocystis oryctolagi</name>
    <dbReference type="NCBI Taxonomy" id="42067"/>
    <lineage>
        <taxon>Eukaryota</taxon>
        <taxon>Fungi</taxon>
        <taxon>Dikarya</taxon>
        <taxon>Ascomycota</taxon>
        <taxon>Taphrinomycotina</taxon>
        <taxon>Pneumocystomycetes</taxon>
        <taxon>Pneumocystaceae</taxon>
        <taxon>Pneumocystis</taxon>
    </lineage>
</organism>
<reference evidence="1 2" key="1">
    <citation type="journal article" date="2021" name="Commun. Biol.">
        <title>Genomic insights into the host specific adaptation of the Pneumocystis genus.</title>
        <authorList>
            <person name="Cisse O.H."/>
            <person name="Ma L."/>
            <person name="Dekker J.P."/>
            <person name="Khil P.P."/>
            <person name="Youn J.-H."/>
            <person name="Brenchley J.M."/>
            <person name="Blair R."/>
            <person name="Pahar B."/>
            <person name="Chabe M."/>
            <person name="Van Rompay K.K.A."/>
            <person name="Keesler R."/>
            <person name="Sukura A."/>
            <person name="Hirsch V."/>
            <person name="Kutty G."/>
            <person name="Liu Y."/>
            <person name="Peng L."/>
            <person name="Chen J."/>
            <person name="Song J."/>
            <person name="Weissenbacher-Lang C."/>
            <person name="Xu J."/>
            <person name="Upham N.S."/>
            <person name="Stajich J.E."/>
            <person name="Cuomo C.A."/>
            <person name="Cushion M.T."/>
            <person name="Kovacs J.A."/>
        </authorList>
    </citation>
    <scope>NUCLEOTIDE SEQUENCE [LARGE SCALE GENOMIC DNA]</scope>
    <source>
        <strain evidence="1 2">RABM</strain>
    </source>
</reference>
<accession>A0ACB7CE74</accession>
<proteinExistence type="predicted"/>
<evidence type="ECO:0000313" key="2">
    <source>
        <dbReference type="Proteomes" id="UP000768646"/>
    </source>
</evidence>
<dbReference type="EMBL" id="JABTEG010000004">
    <property type="protein sequence ID" value="KAG4305174.1"/>
    <property type="molecule type" value="Genomic_DNA"/>
</dbReference>
<comment type="caution">
    <text evidence="1">The sequence shown here is derived from an EMBL/GenBank/DDBJ whole genome shotgun (WGS) entry which is preliminary data.</text>
</comment>
<gene>
    <name evidence="1" type="ORF">PORY_001344</name>
</gene>
<sequence length="654" mass="74770">MKSIENVVFALHDLEASNPEDLPLKRGEQILVLKKDEGYNDGWWEGQNMEGRKGLFPVIYTMSYSELLKVLSTQPFSLKNYEKSVKNVDIMKNTISNIDDLLSYIDRNGIKNMSLEDSSVNVLNWTPQEVASWIESKGFGSVANKFIIHEITGDILIQMDYLHLKELGILSFGKRFEIEREIKLLRNSLSMDIDKKKESKTFPRSFSQYMNVSKNFQPEKMEYSNSTDQTSINRKSYENFSHKRSMLFDRNSKSSQNGIQIDGSSIVPSRLSLEHSASTSCENKNGYSNVLERSASLRLYSRDSEISINSKSGWKATNRLVRGHKKKTNSYLMVDHLENNDKIVDCKKNTRVSKQTNQDILKACPYGNYSKMDTFGTLKEIQSLNTESSKTFKVEKDILKAPLKKQSKVSITRKSLLKRHQKVPTGIKEGIRNISVQDAIKEADYHGWMRKKTERYGQWKLRFFCLIGTRLSYFYSEDDVGEKGLIDINSHRVVSMNNRFFYRDGKFCFKIVPPAPGTAKGITFTSPKVHYFSVDSLEDMKGWVRAFIKITIGRDESVPVLSSCKVPTISLKAAREKLSNNAATDEKLQSEDLGKEVSMNSSYKEQTASIESMKSYINENTLDDLSRTEHSSFISDIKSAWENVEVLDNSPDDD</sequence>